<dbReference type="EMBL" id="BK009377">
    <property type="protein sequence ID" value="DAB41480.1"/>
    <property type="molecule type" value="Genomic_DNA"/>
</dbReference>
<dbReference type="AlphaFoldDB" id="A0A2P2CL73"/>
<dbReference type="GO" id="GO:0005506">
    <property type="term" value="F:iron ion binding"/>
    <property type="evidence" value="ECO:0007669"/>
    <property type="project" value="InterPro"/>
</dbReference>
<accession>A0A2P2CL73</accession>
<keyword evidence="4 7" id="KW-0560">Oxidoreductase</keyword>
<dbReference type="InterPro" id="IPR001128">
    <property type="entry name" value="Cyt_P450"/>
</dbReference>
<keyword evidence="2 7" id="KW-0349">Heme</keyword>
<evidence type="ECO:0000256" key="7">
    <source>
        <dbReference type="RuleBase" id="RU000461"/>
    </source>
</evidence>
<dbReference type="PRINTS" id="PR00359">
    <property type="entry name" value="BP450"/>
</dbReference>
<dbReference type="SUPFAM" id="SSF48264">
    <property type="entry name" value="Cytochrome P450"/>
    <property type="match status" value="1"/>
</dbReference>
<evidence type="ECO:0000256" key="4">
    <source>
        <dbReference type="ARBA" id="ARBA00023002"/>
    </source>
</evidence>
<dbReference type="GO" id="GO:0004497">
    <property type="term" value="F:monooxygenase activity"/>
    <property type="evidence" value="ECO:0007669"/>
    <property type="project" value="UniProtKB-KW"/>
</dbReference>
<dbReference type="GO" id="GO:0020037">
    <property type="term" value="F:heme binding"/>
    <property type="evidence" value="ECO:0007669"/>
    <property type="project" value="InterPro"/>
</dbReference>
<gene>
    <name evidence="8" type="primary">sln10</name>
</gene>
<dbReference type="CDD" id="cd11031">
    <property type="entry name" value="Cyp158A-like"/>
    <property type="match status" value="1"/>
</dbReference>
<evidence type="ECO:0000256" key="3">
    <source>
        <dbReference type="ARBA" id="ARBA00022723"/>
    </source>
</evidence>
<name>A0A2P2CL73_9ACTN</name>
<evidence type="ECO:0000256" key="5">
    <source>
        <dbReference type="ARBA" id="ARBA00023004"/>
    </source>
</evidence>
<comment type="similarity">
    <text evidence="1 7">Belongs to the cytochrome P450 family.</text>
</comment>
<evidence type="ECO:0000256" key="2">
    <source>
        <dbReference type="ARBA" id="ARBA00022617"/>
    </source>
</evidence>
<dbReference type="FunFam" id="1.10.630.10:FF:000018">
    <property type="entry name" value="Cytochrome P450 monooxygenase"/>
    <property type="match status" value="1"/>
</dbReference>
<dbReference type="GO" id="GO:0016705">
    <property type="term" value="F:oxidoreductase activity, acting on paired donors, with incorporation or reduction of molecular oxygen"/>
    <property type="evidence" value="ECO:0007669"/>
    <property type="project" value="InterPro"/>
</dbReference>
<dbReference type="InterPro" id="IPR002397">
    <property type="entry name" value="Cyt_P450_B"/>
</dbReference>
<keyword evidence="5 7" id="KW-0408">Iron</keyword>
<protein>
    <submittedName>
        <fullName evidence="8">Cytochrome P450</fullName>
    </submittedName>
</protein>
<dbReference type="InterPro" id="IPR017972">
    <property type="entry name" value="Cyt_P450_CS"/>
</dbReference>
<reference evidence="8" key="1">
    <citation type="journal article" date="2016" name="Angew. Chem. Int. Ed. Engl.">
        <title>A Peptidyl-Transesterifying Type I Thioesterase in Salinamide Biosynthesis.</title>
        <authorList>
            <person name="Ray L."/>
            <person name="Yamanaka K."/>
            <person name="Moore B.S."/>
        </authorList>
    </citation>
    <scope>NUCLEOTIDE SEQUENCE</scope>
    <source>
        <strain evidence="8">CNB091</strain>
    </source>
</reference>
<dbReference type="PANTHER" id="PTHR46696:SF1">
    <property type="entry name" value="CYTOCHROME P450 YJIB-RELATED"/>
    <property type="match status" value="1"/>
</dbReference>
<evidence type="ECO:0000256" key="1">
    <source>
        <dbReference type="ARBA" id="ARBA00010617"/>
    </source>
</evidence>
<proteinExistence type="inferred from homology"/>
<dbReference type="PRINTS" id="PR00385">
    <property type="entry name" value="P450"/>
</dbReference>
<dbReference type="Pfam" id="PF00067">
    <property type="entry name" value="p450"/>
    <property type="match status" value="1"/>
</dbReference>
<dbReference type="Gene3D" id="1.10.630.10">
    <property type="entry name" value="Cytochrome P450"/>
    <property type="match status" value="1"/>
</dbReference>
<dbReference type="OrthoDB" id="3218463at2"/>
<evidence type="ECO:0000256" key="6">
    <source>
        <dbReference type="ARBA" id="ARBA00023033"/>
    </source>
</evidence>
<dbReference type="PANTHER" id="PTHR46696">
    <property type="entry name" value="P450, PUTATIVE (EUROFUNG)-RELATED"/>
    <property type="match status" value="1"/>
</dbReference>
<dbReference type="PROSITE" id="PS00086">
    <property type="entry name" value="CYTOCHROME_P450"/>
    <property type="match status" value="1"/>
</dbReference>
<sequence>MTEPVTDSEAPAYPLCPMDRLDAYPVYDRLRVEEPLAKVRLPYGEPTWLATRHADVRALLMDQRFSREAGLEKDAPRFAPGPYAYSIPFMDQPVHTKARKHVARAFTKKRIEALRPHVQQIADDLIDALIARGRGADIVDVIARPLPVAVNCVLYDVPEEDRADFLAWSVGLLSTTDAPVEEFVANFTNLLGYTTKLIAERREKPGEDLVSALVKVWDAQDDFPAEELPNHVVALLLGGHEPVAAHLANSLYTLLERPEAYAQLHERPEIMPTAVEELLRFVSIGDVFGFGSYATEDVELEGGTVREGEPILALLASANRDEKVFERPDELDLTREVNPHVAFGHGPHYCVGAWLARLELQVVLATLARRLPSLRLAGGDRTDWWYDITTVIRGLKKIPVEW</sequence>
<keyword evidence="3 7" id="KW-0479">Metal-binding</keyword>
<organism evidence="8">
    <name type="scientific">Streptomyces sp. CNB091</name>
    <dbReference type="NCBI Taxonomy" id="1169156"/>
    <lineage>
        <taxon>Bacteria</taxon>
        <taxon>Bacillati</taxon>
        <taxon>Actinomycetota</taxon>
        <taxon>Actinomycetes</taxon>
        <taxon>Kitasatosporales</taxon>
        <taxon>Streptomycetaceae</taxon>
        <taxon>Streptomyces</taxon>
    </lineage>
</organism>
<keyword evidence="6 7" id="KW-0503">Monooxygenase</keyword>
<evidence type="ECO:0000313" key="8">
    <source>
        <dbReference type="EMBL" id="DAB41480.1"/>
    </source>
</evidence>
<dbReference type="InterPro" id="IPR036396">
    <property type="entry name" value="Cyt_P450_sf"/>
</dbReference>